<organism evidence="4 5">
    <name type="scientific">Seminavis robusta</name>
    <dbReference type="NCBI Taxonomy" id="568900"/>
    <lineage>
        <taxon>Eukaryota</taxon>
        <taxon>Sar</taxon>
        <taxon>Stramenopiles</taxon>
        <taxon>Ochrophyta</taxon>
        <taxon>Bacillariophyta</taxon>
        <taxon>Bacillariophyceae</taxon>
        <taxon>Bacillariophycidae</taxon>
        <taxon>Naviculales</taxon>
        <taxon>Naviculaceae</taxon>
        <taxon>Seminavis</taxon>
    </lineage>
</organism>
<comment type="caution">
    <text evidence="4">The sequence shown here is derived from an EMBL/GenBank/DDBJ whole genome shotgun (WGS) entry which is preliminary data.</text>
</comment>
<dbReference type="Pfam" id="PF13374">
    <property type="entry name" value="TPR_10"/>
    <property type="match status" value="1"/>
</dbReference>
<dbReference type="SMART" id="SM00028">
    <property type="entry name" value="TPR"/>
    <property type="match status" value="3"/>
</dbReference>
<dbReference type="InterPro" id="IPR019734">
    <property type="entry name" value="TPR_rpt"/>
</dbReference>
<dbReference type="PROSITE" id="PS50005">
    <property type="entry name" value="TPR"/>
    <property type="match status" value="1"/>
</dbReference>
<evidence type="ECO:0000256" key="3">
    <source>
        <dbReference type="PROSITE-ProRule" id="PRU00339"/>
    </source>
</evidence>
<sequence>MGDYEGALSKHKNLAIDCQYMARIIHQWQPSTTTLGSSWARSVTMKALWQSTRKLLPFDCQHWAKNHPSVATTYNNIALVLNESGDYEGALAKYEEALAIQLSALGKNHPDLAATYNNIGCVLQKMGDYEGALTNHMEALGSRLSVMGKNHPDTAQSYHNIGCVLYSMGDHSGALLKFEECLAIWEPVLGADHPNTKTCMESFELVKTGIASCGA</sequence>
<dbReference type="OrthoDB" id="10031679at2759"/>
<dbReference type="SUPFAM" id="SSF48452">
    <property type="entry name" value="TPR-like"/>
    <property type="match status" value="1"/>
</dbReference>
<feature type="repeat" description="TPR" evidence="3">
    <location>
        <begin position="71"/>
        <end position="104"/>
    </location>
</feature>
<dbReference type="PRINTS" id="PR00381">
    <property type="entry name" value="KINESINLIGHT"/>
</dbReference>
<accession>A0A9N8ETC5</accession>
<gene>
    <name evidence="4" type="ORF">SEMRO_1817_G299540.1</name>
</gene>
<evidence type="ECO:0000313" key="4">
    <source>
        <dbReference type="EMBL" id="CAB9526368.1"/>
    </source>
</evidence>
<keyword evidence="2 3" id="KW-0802">TPR repeat</keyword>
<dbReference type="AlphaFoldDB" id="A0A9N8ETC5"/>
<dbReference type="EMBL" id="CAICTM010001815">
    <property type="protein sequence ID" value="CAB9526368.1"/>
    <property type="molecule type" value="Genomic_DNA"/>
</dbReference>
<dbReference type="InterPro" id="IPR011990">
    <property type="entry name" value="TPR-like_helical_dom_sf"/>
</dbReference>
<protein>
    <submittedName>
        <fullName evidence="4">Tetratricopeptide repeat protein</fullName>
    </submittedName>
</protein>
<dbReference type="PANTHER" id="PTHR45641:SF1">
    <property type="entry name" value="AAA+ ATPASE DOMAIN-CONTAINING PROTEIN"/>
    <property type="match status" value="1"/>
</dbReference>
<evidence type="ECO:0000256" key="2">
    <source>
        <dbReference type="ARBA" id="ARBA00022803"/>
    </source>
</evidence>
<name>A0A9N8ETC5_9STRA</name>
<keyword evidence="1" id="KW-0677">Repeat</keyword>
<evidence type="ECO:0000256" key="1">
    <source>
        <dbReference type="ARBA" id="ARBA00022737"/>
    </source>
</evidence>
<dbReference type="Pfam" id="PF13424">
    <property type="entry name" value="TPR_12"/>
    <property type="match status" value="1"/>
</dbReference>
<keyword evidence="5" id="KW-1185">Reference proteome</keyword>
<evidence type="ECO:0000313" key="5">
    <source>
        <dbReference type="Proteomes" id="UP001153069"/>
    </source>
</evidence>
<reference evidence="4" key="1">
    <citation type="submission" date="2020-06" db="EMBL/GenBank/DDBJ databases">
        <authorList>
            <consortium name="Plant Systems Biology data submission"/>
        </authorList>
    </citation>
    <scope>NUCLEOTIDE SEQUENCE</scope>
    <source>
        <strain evidence="4">D6</strain>
    </source>
</reference>
<dbReference type="PANTHER" id="PTHR45641">
    <property type="entry name" value="TETRATRICOPEPTIDE REPEAT PROTEIN (AFU_ORTHOLOGUE AFUA_6G03870)"/>
    <property type="match status" value="1"/>
</dbReference>
<dbReference type="Proteomes" id="UP001153069">
    <property type="component" value="Unassembled WGS sequence"/>
</dbReference>
<dbReference type="Gene3D" id="1.25.40.10">
    <property type="entry name" value="Tetratricopeptide repeat domain"/>
    <property type="match status" value="1"/>
</dbReference>
<proteinExistence type="predicted"/>